<evidence type="ECO:0000256" key="1">
    <source>
        <dbReference type="ARBA" id="ARBA00004123"/>
    </source>
</evidence>
<protein>
    <recommendedName>
        <fullName evidence="8">Auxin-responsive protein</fullName>
    </recommendedName>
</protein>
<reference evidence="11 12" key="1">
    <citation type="submission" date="2020-04" db="EMBL/GenBank/DDBJ databases">
        <title>Plant Genome Project.</title>
        <authorList>
            <person name="Zhang R.-G."/>
        </authorList>
    </citation>
    <scope>NUCLEOTIDE SEQUENCE [LARGE SCALE GENOMIC DNA]</scope>
    <source>
        <strain evidence="11">YNK0</strain>
        <tissue evidence="11">Leaf</tissue>
    </source>
</reference>
<dbReference type="FunFam" id="3.10.20.90:FF:000225">
    <property type="entry name" value="Auxin-responsive protein"/>
    <property type="match status" value="1"/>
</dbReference>
<feature type="compositionally biased region" description="Basic and acidic residues" evidence="9">
    <location>
        <begin position="29"/>
        <end position="43"/>
    </location>
</feature>
<comment type="caution">
    <text evidence="11">The sequence shown here is derived from an EMBL/GenBank/DDBJ whole genome shotgun (WGS) entry which is preliminary data.</text>
</comment>
<accession>A0A835DNX2</accession>
<evidence type="ECO:0000256" key="5">
    <source>
        <dbReference type="ARBA" id="ARBA00023163"/>
    </source>
</evidence>
<evidence type="ECO:0000256" key="2">
    <source>
        <dbReference type="ARBA" id="ARBA00006728"/>
    </source>
</evidence>
<keyword evidence="3 8" id="KW-0678">Repressor</keyword>
<feature type="compositionally biased region" description="Basic and acidic residues" evidence="9">
    <location>
        <begin position="52"/>
        <end position="65"/>
    </location>
</feature>
<comment type="function">
    <text evidence="8">Aux/IAA proteins are short-lived transcriptional factors that function as repressors of early auxin response genes at low auxin concentrations.</text>
</comment>
<evidence type="ECO:0000313" key="11">
    <source>
        <dbReference type="EMBL" id="KAF8407102.1"/>
    </source>
</evidence>
<dbReference type="GO" id="GO:0006355">
    <property type="term" value="P:regulation of DNA-templated transcription"/>
    <property type="evidence" value="ECO:0007669"/>
    <property type="project" value="InterPro"/>
</dbReference>
<dbReference type="PANTHER" id="PTHR31734">
    <property type="entry name" value="AUXIN-RESPONSIVE PROTEIN IAA17"/>
    <property type="match status" value="1"/>
</dbReference>
<keyword evidence="4 8" id="KW-0805">Transcription regulation</keyword>
<dbReference type="GO" id="GO:0005634">
    <property type="term" value="C:nucleus"/>
    <property type="evidence" value="ECO:0007669"/>
    <property type="project" value="UniProtKB-SubCell"/>
</dbReference>
<comment type="subunit">
    <text evidence="8">Homodimers and heterodimers.</text>
</comment>
<dbReference type="AlphaFoldDB" id="A0A835DNX2"/>
<name>A0A835DNX2_TETSI</name>
<evidence type="ECO:0000313" key="12">
    <source>
        <dbReference type="Proteomes" id="UP000655225"/>
    </source>
</evidence>
<dbReference type="OMA" id="MKSNAKQ"/>
<dbReference type="InterPro" id="IPR033389">
    <property type="entry name" value="AUX/IAA_dom"/>
</dbReference>
<dbReference type="Gene3D" id="3.10.20.90">
    <property type="entry name" value="Phosphatidylinositol 3-kinase Catalytic Subunit, Chain A, domain 1"/>
    <property type="match status" value="1"/>
</dbReference>
<dbReference type="PROSITE" id="PS51745">
    <property type="entry name" value="PB1"/>
    <property type="match status" value="1"/>
</dbReference>
<feature type="region of interest" description="Disordered" evidence="9">
    <location>
        <begin position="29"/>
        <end position="65"/>
    </location>
</feature>
<keyword evidence="6 8" id="KW-0539">Nucleus</keyword>
<comment type="subcellular location">
    <subcellularLocation>
        <location evidence="1 8">Nucleus</location>
    </subcellularLocation>
</comment>
<dbReference type="InterPro" id="IPR003311">
    <property type="entry name" value="AUX_IAA"/>
</dbReference>
<feature type="domain" description="PB1" evidence="10">
    <location>
        <begin position="263"/>
        <end position="367"/>
    </location>
</feature>
<dbReference type="OrthoDB" id="615826at2759"/>
<evidence type="ECO:0000259" key="10">
    <source>
        <dbReference type="PROSITE" id="PS51745"/>
    </source>
</evidence>
<evidence type="ECO:0000256" key="7">
    <source>
        <dbReference type="ARBA" id="ARBA00023294"/>
    </source>
</evidence>
<keyword evidence="5 8" id="KW-0804">Transcription</keyword>
<comment type="similarity">
    <text evidence="2 8">Belongs to the Aux/IAA family.</text>
</comment>
<proteinExistence type="inferred from homology"/>
<sequence length="390" mass="43117">MDGYSRNREGYPQLLDLVPNDREWFARRNEGSLGASEEKKLELRLGPPGEDWFSKENSKDNSRYGDESLLSFRCFSSMASKTHNNESNSNNTTSSGAKRGFLNTVETKAGEEAWFINSNRNQNHKLLTSEKLVGTIFSSPWSSGSLPSPSSSAFQIKNQQQQPNLSFLQYPSNPQTLPVLAKKSSQPCSTEVVDLLNPEKKANTTVLNNSQKRTAPAPVVGWPPIRSFRKNLASSSSSKPTPEPQNVVPTKVISGKPESCRKGLFVKINMDGIPIGRKVDLNAYDSYEKLSFAVDELFRDLLAAQGDSSVAGIQNKIEEPKAIVSLLDESGEYTLVYEDNEGDRMLVGDVPWQMFVSSVRRLRVLKSSELSALCLGSSKQEKVPIDSAVK</sequence>
<evidence type="ECO:0000256" key="9">
    <source>
        <dbReference type="SAM" id="MobiDB-lite"/>
    </source>
</evidence>
<evidence type="ECO:0000256" key="6">
    <source>
        <dbReference type="ARBA" id="ARBA00023242"/>
    </source>
</evidence>
<evidence type="ECO:0000256" key="4">
    <source>
        <dbReference type="ARBA" id="ARBA00023015"/>
    </source>
</evidence>
<evidence type="ECO:0000256" key="8">
    <source>
        <dbReference type="RuleBase" id="RU004549"/>
    </source>
</evidence>
<keyword evidence="7 8" id="KW-0927">Auxin signaling pathway</keyword>
<evidence type="ECO:0000256" key="3">
    <source>
        <dbReference type="ARBA" id="ARBA00022491"/>
    </source>
</evidence>
<dbReference type="PANTHER" id="PTHR31734:SF2">
    <property type="entry name" value="AUXIN-RESPONSIVE PROTEIN IAA26"/>
    <property type="match status" value="1"/>
</dbReference>
<dbReference type="InterPro" id="IPR053793">
    <property type="entry name" value="PB1-like"/>
</dbReference>
<dbReference type="SUPFAM" id="SSF54277">
    <property type="entry name" value="CAD &amp; PB1 domains"/>
    <property type="match status" value="1"/>
</dbReference>
<organism evidence="11 12">
    <name type="scientific">Tetracentron sinense</name>
    <name type="common">Spur-leaf</name>
    <dbReference type="NCBI Taxonomy" id="13715"/>
    <lineage>
        <taxon>Eukaryota</taxon>
        <taxon>Viridiplantae</taxon>
        <taxon>Streptophyta</taxon>
        <taxon>Embryophyta</taxon>
        <taxon>Tracheophyta</taxon>
        <taxon>Spermatophyta</taxon>
        <taxon>Magnoliopsida</taxon>
        <taxon>Trochodendrales</taxon>
        <taxon>Trochodendraceae</taxon>
        <taxon>Tetracentron</taxon>
    </lineage>
</organism>
<gene>
    <name evidence="11" type="ORF">HHK36_006227</name>
</gene>
<dbReference type="GO" id="GO:0009734">
    <property type="term" value="P:auxin-activated signaling pathway"/>
    <property type="evidence" value="ECO:0007669"/>
    <property type="project" value="UniProtKB-UniRule"/>
</dbReference>
<dbReference type="Proteomes" id="UP000655225">
    <property type="component" value="Unassembled WGS sequence"/>
</dbReference>
<dbReference type="EMBL" id="JABCRI010000004">
    <property type="protein sequence ID" value="KAF8407102.1"/>
    <property type="molecule type" value="Genomic_DNA"/>
</dbReference>
<dbReference type="Pfam" id="PF02309">
    <property type="entry name" value="AUX_IAA"/>
    <property type="match status" value="1"/>
</dbReference>
<keyword evidence="12" id="KW-1185">Reference proteome</keyword>